<feature type="chain" id="PRO_5046968227" evidence="1">
    <location>
        <begin position="24"/>
        <end position="124"/>
    </location>
</feature>
<evidence type="ECO:0000313" key="3">
    <source>
        <dbReference type="Proteomes" id="UP001158576"/>
    </source>
</evidence>
<keyword evidence="1" id="KW-0732">Signal</keyword>
<dbReference type="Proteomes" id="UP001158576">
    <property type="component" value="Chromosome 2"/>
</dbReference>
<sequence>MKIVSCFLSFALALPQCPRLWNAEWENGMEKIFSNAIIGTSFVPEGGFQCYPSINKIECNPPLDEVAGEYPYQHVCQLKYTGSSSEFPCFIDVPVKQYNTYYQIDQVPLQKGFPVDYCSSFGRA</sequence>
<reference evidence="2 3" key="1">
    <citation type="submission" date="2021-04" db="EMBL/GenBank/DDBJ databases">
        <authorList>
            <person name="Bliznina A."/>
        </authorList>
    </citation>
    <scope>NUCLEOTIDE SEQUENCE [LARGE SCALE GENOMIC DNA]</scope>
</reference>
<organism evidence="2 3">
    <name type="scientific">Oikopleura dioica</name>
    <name type="common">Tunicate</name>
    <dbReference type="NCBI Taxonomy" id="34765"/>
    <lineage>
        <taxon>Eukaryota</taxon>
        <taxon>Metazoa</taxon>
        <taxon>Chordata</taxon>
        <taxon>Tunicata</taxon>
        <taxon>Appendicularia</taxon>
        <taxon>Copelata</taxon>
        <taxon>Oikopleuridae</taxon>
        <taxon>Oikopleura</taxon>
    </lineage>
</organism>
<evidence type="ECO:0000256" key="1">
    <source>
        <dbReference type="SAM" id="SignalP"/>
    </source>
</evidence>
<proteinExistence type="predicted"/>
<name>A0ABN7T621_OIKDI</name>
<keyword evidence="3" id="KW-1185">Reference proteome</keyword>
<dbReference type="EMBL" id="OU015567">
    <property type="protein sequence ID" value="CAG5113118.1"/>
    <property type="molecule type" value="Genomic_DNA"/>
</dbReference>
<feature type="signal peptide" evidence="1">
    <location>
        <begin position="1"/>
        <end position="23"/>
    </location>
</feature>
<accession>A0ABN7T621</accession>
<evidence type="ECO:0000313" key="2">
    <source>
        <dbReference type="EMBL" id="CAG5113118.1"/>
    </source>
</evidence>
<protein>
    <submittedName>
        <fullName evidence="2">Oidioi.mRNA.OKI2018_I69.chr2.g7259.t1.cds</fullName>
    </submittedName>
</protein>
<gene>
    <name evidence="2" type="ORF">OKIOD_LOCUS16024</name>
</gene>